<name>A0ABM9PI56_9FLAO</name>
<dbReference type="Proteomes" id="UP001497602">
    <property type="component" value="Unassembled WGS sequence"/>
</dbReference>
<dbReference type="PROSITE" id="PS51257">
    <property type="entry name" value="PROKAR_LIPOPROTEIN"/>
    <property type="match status" value="1"/>
</dbReference>
<protein>
    <submittedName>
        <fullName evidence="2">Predicted SnoaL-like aldol condensation-catalyzing enzyme</fullName>
    </submittedName>
</protein>
<evidence type="ECO:0000259" key="1">
    <source>
        <dbReference type="Pfam" id="PF12680"/>
    </source>
</evidence>
<comment type="caution">
    <text evidence="2">The sequence shown here is derived from an EMBL/GenBank/DDBJ whole genome shotgun (WGS) entry which is preliminary data.</text>
</comment>
<feature type="domain" description="SnoaL-like" evidence="1">
    <location>
        <begin position="51"/>
        <end position="143"/>
    </location>
</feature>
<evidence type="ECO:0000313" key="3">
    <source>
        <dbReference type="Proteomes" id="UP001497602"/>
    </source>
</evidence>
<dbReference type="InterPro" id="IPR037401">
    <property type="entry name" value="SnoaL-like"/>
</dbReference>
<keyword evidence="3" id="KW-1185">Reference proteome</keyword>
<dbReference type="SUPFAM" id="SSF54427">
    <property type="entry name" value="NTF2-like"/>
    <property type="match status" value="2"/>
</dbReference>
<dbReference type="EMBL" id="CAXJRC010000005">
    <property type="protein sequence ID" value="CAL2105293.1"/>
    <property type="molecule type" value="Genomic_DNA"/>
</dbReference>
<dbReference type="Pfam" id="PF12680">
    <property type="entry name" value="SnoaL_2"/>
    <property type="match status" value="1"/>
</dbReference>
<dbReference type="InterPro" id="IPR032710">
    <property type="entry name" value="NTF2-like_dom_sf"/>
</dbReference>
<gene>
    <name evidence="2" type="ORF">T190115A13A_140060</name>
</gene>
<dbReference type="Gene3D" id="3.10.450.50">
    <property type="match status" value="2"/>
</dbReference>
<sequence length="295" mass="33472">MKSTFIFVIVTSFIVSCNTAQKSSTNSKKEIPMEKTEVKPDLKAIATEAQNAFFNKYDADGVKKYFTTDYIQHNPHVPTGIEPVLGFLPLLKKAGTTSKTHRMLQDGNFIVMHNTYNNAEAFGAKELVTFDVWRMEDGKVAEHWDAVTPVVKETVSGRSQFDGPTTVTDIDKTKENKTIVENFVNDVLFGKNPTKITNYVSTEKYHQHNTHVGDGLEGLNKAIEYLISQNDLFIYKKTHKILGEGNFVLTMSEGEWHGKPQAFYDLFRLENGKIVEHWDVIQEIPEKMAHNNGMF</sequence>
<evidence type="ECO:0000313" key="2">
    <source>
        <dbReference type="EMBL" id="CAL2105293.1"/>
    </source>
</evidence>
<accession>A0ABM9PI56</accession>
<reference evidence="2 3" key="1">
    <citation type="submission" date="2024-05" db="EMBL/GenBank/DDBJ databases">
        <authorList>
            <person name="Duchaud E."/>
        </authorList>
    </citation>
    <scope>NUCLEOTIDE SEQUENCE [LARGE SCALE GENOMIC DNA]</scope>
    <source>
        <strain evidence="2">Ena-SAMPLE-TAB-13-05-2024-13:56:06:370-140305</strain>
    </source>
</reference>
<organism evidence="2 3">
    <name type="scientific">Tenacibaculum vairaonense</name>
    <dbReference type="NCBI Taxonomy" id="3137860"/>
    <lineage>
        <taxon>Bacteria</taxon>
        <taxon>Pseudomonadati</taxon>
        <taxon>Bacteroidota</taxon>
        <taxon>Flavobacteriia</taxon>
        <taxon>Flavobacteriales</taxon>
        <taxon>Flavobacteriaceae</taxon>
        <taxon>Tenacibaculum</taxon>
    </lineage>
</organism>
<proteinExistence type="predicted"/>